<dbReference type="EMBL" id="CP001063">
    <property type="protein sequence ID" value="ACD09283.1"/>
    <property type="molecule type" value="Genomic_DNA"/>
</dbReference>
<evidence type="ECO:0000313" key="1">
    <source>
        <dbReference type="EMBL" id="ACD09283.1"/>
    </source>
</evidence>
<dbReference type="KEGG" id="sbc:SbBS512_E1122"/>
<dbReference type="AlphaFoldDB" id="B2TXM8"/>
<keyword evidence="2" id="KW-1185">Reference proteome</keyword>
<sequence>MIPSLRETASAQALQHRFCHHPQCAIELNVGINAVNGPGMDTFSFCTATGNPAFQHILLDGLICAPQVLTVILPASRRQNVGGGDGLMFVTITVSQCRLCQRLACRWRQDQRLHGITLLLYPVKHAHHLVSPFDNFLHYISPVWNTHFPQRLATDAPVLADEPEVTRQHLVAGGTVMRVEQNNFRDMFSVYLSGPPQTQHVFCVSPAARVAHTGLAGEERLKAFPLQIFQDGNGGNVRIPFTAGGVPVFPKNTGYMAYQFFMCQRTVTAYLVCSITKTTC</sequence>
<dbReference type="STRING" id="344609.SbBS512_E1122"/>
<organism evidence="1 2">
    <name type="scientific">Shigella boydii serotype 18 (strain CDC 3083-94 / BS512)</name>
    <dbReference type="NCBI Taxonomy" id="344609"/>
    <lineage>
        <taxon>Bacteria</taxon>
        <taxon>Pseudomonadati</taxon>
        <taxon>Pseudomonadota</taxon>
        <taxon>Gammaproteobacteria</taxon>
        <taxon>Enterobacterales</taxon>
        <taxon>Enterobacteriaceae</taxon>
        <taxon>Shigella</taxon>
    </lineage>
</organism>
<proteinExistence type="predicted"/>
<reference evidence="2" key="1">
    <citation type="submission" date="2008-05" db="EMBL/GenBank/DDBJ databases">
        <title>Complete sequence of Shigella boydii serotype 18 strain BS512.</title>
        <authorList>
            <person name="Rasko D.A."/>
            <person name="Rosovitz M."/>
            <person name="Maurelli A.T."/>
            <person name="Myers G."/>
            <person name="Seshadri R."/>
            <person name="Cer R."/>
            <person name="Jiang L."/>
            <person name="Ravel J."/>
            <person name="Sebastian Y."/>
        </authorList>
    </citation>
    <scope>NUCLEOTIDE SEQUENCE [LARGE SCALE GENOMIC DNA]</scope>
    <source>
        <strain evidence="2">CDC 3083-94 / BS512</strain>
    </source>
</reference>
<evidence type="ECO:0000313" key="2">
    <source>
        <dbReference type="Proteomes" id="UP000001030"/>
    </source>
</evidence>
<dbReference type="Proteomes" id="UP000001030">
    <property type="component" value="Chromosome"/>
</dbReference>
<name>B2TXM8_SHIB3</name>
<dbReference type="HOGENOM" id="CLU_986038_0_0_6"/>
<gene>
    <name evidence="1" type="ordered locus">SbBS512_E1122</name>
</gene>
<accession>B2TXM8</accession>
<protein>
    <submittedName>
        <fullName evidence="1">Uncharacterized protein</fullName>
    </submittedName>
</protein>